<dbReference type="EMBL" id="AYSF01000097">
    <property type="protein sequence ID" value="ESU70798.1"/>
    <property type="molecule type" value="Genomic_DNA"/>
</dbReference>
<dbReference type="Proteomes" id="UP000018339">
    <property type="component" value="Unassembled WGS sequence"/>
</dbReference>
<sequence length="51" mass="5616">MFCPLKHVLWKSVGSSEKDQSFFRLAASLSVVFHFGCFVAGGKPQRGKNGK</sequence>
<evidence type="ECO:0000313" key="2">
    <source>
        <dbReference type="EMBL" id="ESU70798.1"/>
    </source>
</evidence>
<name>A0A7U9P4Q9_GEOTM</name>
<evidence type="ECO:0000313" key="3">
    <source>
        <dbReference type="Proteomes" id="UP000018339"/>
    </source>
</evidence>
<comment type="caution">
    <text evidence="2">The sequence shown here is derived from an EMBL/GenBank/DDBJ whole genome shotgun (WGS) entry which is preliminary data.</text>
</comment>
<accession>A0A7U9P4Q9</accession>
<keyword evidence="1" id="KW-0812">Transmembrane</keyword>
<dbReference type="AlphaFoldDB" id="A0A7U9P4Q9"/>
<feature type="transmembrane region" description="Helical" evidence="1">
    <location>
        <begin position="22"/>
        <end position="41"/>
    </location>
</feature>
<evidence type="ECO:0000256" key="1">
    <source>
        <dbReference type="SAM" id="Phobius"/>
    </source>
</evidence>
<organism evidence="2 3">
    <name type="scientific">Geobacillus thermopakistaniensis (strain MAS1)</name>
    <dbReference type="NCBI Taxonomy" id="1408282"/>
    <lineage>
        <taxon>Bacteria</taxon>
        <taxon>Bacillati</taxon>
        <taxon>Bacillota</taxon>
        <taxon>Bacilli</taxon>
        <taxon>Bacillales</taxon>
        <taxon>Anoxybacillaceae</taxon>
        <taxon>Geobacillus</taxon>
    </lineage>
</organism>
<gene>
    <name evidence="2" type="ORF">T260_17120</name>
</gene>
<proteinExistence type="predicted"/>
<protein>
    <submittedName>
        <fullName evidence="2">Uncharacterized protein</fullName>
    </submittedName>
</protein>
<keyword evidence="1" id="KW-1133">Transmembrane helix</keyword>
<reference evidence="2 3" key="1">
    <citation type="journal article" date="2014" name="Genome Announc.">
        <title>Draft Genome Sequence of Geobacillus thermopakistaniensis Strain MAS1.</title>
        <authorList>
            <person name="Siddiqui M.A."/>
            <person name="Rashid N."/>
            <person name="Ayyampalayam S."/>
            <person name="Whitman W.B."/>
        </authorList>
    </citation>
    <scope>NUCLEOTIDE SEQUENCE [LARGE SCALE GENOMIC DNA]</scope>
    <source>
        <strain evidence="2 3">MAS1</strain>
    </source>
</reference>
<keyword evidence="3" id="KW-1185">Reference proteome</keyword>
<keyword evidence="1" id="KW-0472">Membrane</keyword>